<evidence type="ECO:0000256" key="5">
    <source>
        <dbReference type="SAM" id="MobiDB-lite"/>
    </source>
</evidence>
<accession>A0AA36HYP1</accession>
<dbReference type="PANTHER" id="PTHR46498">
    <property type="entry name" value="GTP-BINDING PROTEIN 8"/>
    <property type="match status" value="1"/>
</dbReference>
<evidence type="ECO:0000256" key="4">
    <source>
        <dbReference type="ARBA" id="ARBA00023134"/>
    </source>
</evidence>
<evidence type="ECO:0000256" key="2">
    <source>
        <dbReference type="ARBA" id="ARBA00022741"/>
    </source>
</evidence>
<dbReference type="InterPro" id="IPR027417">
    <property type="entry name" value="P-loop_NTPase"/>
</dbReference>
<dbReference type="PANTHER" id="PTHR46498:SF1">
    <property type="entry name" value="GTP-BINDING PROTEIN 8"/>
    <property type="match status" value="1"/>
</dbReference>
<evidence type="ECO:0008006" key="10">
    <source>
        <dbReference type="Google" id="ProtNLM"/>
    </source>
</evidence>
<feature type="domain" description="J" evidence="6">
    <location>
        <begin position="77"/>
        <end position="199"/>
    </location>
</feature>
<name>A0AA36HYP1_9DINO</name>
<dbReference type="EMBL" id="CAUJNA010000485">
    <property type="protein sequence ID" value="CAJ1377749.1"/>
    <property type="molecule type" value="Genomic_DNA"/>
</dbReference>
<evidence type="ECO:0000313" key="9">
    <source>
        <dbReference type="Proteomes" id="UP001178507"/>
    </source>
</evidence>
<evidence type="ECO:0000256" key="3">
    <source>
        <dbReference type="ARBA" id="ARBA00022842"/>
    </source>
</evidence>
<feature type="compositionally biased region" description="Acidic residues" evidence="5">
    <location>
        <begin position="11"/>
        <end position="29"/>
    </location>
</feature>
<dbReference type="PROSITE" id="PS51706">
    <property type="entry name" value="G_ENGB"/>
    <property type="match status" value="1"/>
</dbReference>
<sequence>MLRIPRRAEEAETGEDAAGDVPEDEDEEGQVLYFGGATEERTEPQETEAMQIAGRINEALALKRVPKPVLAGPVDTAWYDELGVPPSATSEEIRLKYLEIAEEVEENLAFLLEQGEGGEYQEQVTARDDEDDDEFEWTRWEEEGEDAIALQPESSLAQASPSGEAEEEADILAEEFYRVSNLYQILSVPSLRKIYDEGGVEGLAMRVPALSKGLLEPERVLKMAQGIKTPTKVRESLLLRQEPRIKTFRRYQGKNSIRQVLRRITDCIRVWCFKSKESLKFRSNTIYEELPEIAVFGRVNAGKSAMLQHLFSATKPRKNGHFSVAQRPGKTKGIQVYCMNRRFTVADMPSYGKADDRNQEAADVHANWTQNWEGVVQEYLNTTHWLRAAIYVHEISKEVIPEDLKTIKMLRKQNIPILLVFTKDDKVDSETHRHSRVMRLRRKLKWPMNWPHAHYTTRRGGYGQVFKNMVGTMMLGLVATEQREDAWFALKNELPDIFWDYRDKYVPKPRTFFGRKKALKKSRTYPDEDVPYTDEELEEEE</sequence>
<feature type="compositionally biased region" description="Acidic residues" evidence="5">
    <location>
        <begin position="527"/>
        <end position="541"/>
    </location>
</feature>
<evidence type="ECO:0000259" key="7">
    <source>
        <dbReference type="PROSITE" id="PS51706"/>
    </source>
</evidence>
<dbReference type="GO" id="GO:0046872">
    <property type="term" value="F:metal ion binding"/>
    <property type="evidence" value="ECO:0007669"/>
    <property type="project" value="UniProtKB-KW"/>
</dbReference>
<dbReference type="Gene3D" id="1.10.287.110">
    <property type="entry name" value="DnaJ domain"/>
    <property type="match status" value="1"/>
</dbReference>
<keyword evidence="9" id="KW-1185">Reference proteome</keyword>
<dbReference type="AlphaFoldDB" id="A0AA36HYP1"/>
<feature type="region of interest" description="Disordered" evidence="5">
    <location>
        <begin position="518"/>
        <end position="541"/>
    </location>
</feature>
<dbReference type="InterPro" id="IPR030393">
    <property type="entry name" value="G_ENGB_dom"/>
</dbReference>
<keyword evidence="4" id="KW-0342">GTP-binding</keyword>
<gene>
    <name evidence="8" type="ORF">EVOR1521_LOCUS6468</name>
</gene>
<comment type="caution">
    <text evidence="8">The sequence shown here is derived from an EMBL/GenBank/DDBJ whole genome shotgun (WGS) entry which is preliminary data.</text>
</comment>
<dbReference type="InterPro" id="IPR006073">
    <property type="entry name" value="GTP-bd"/>
</dbReference>
<evidence type="ECO:0000256" key="1">
    <source>
        <dbReference type="ARBA" id="ARBA00022723"/>
    </source>
</evidence>
<dbReference type="GO" id="GO:0005739">
    <property type="term" value="C:mitochondrion"/>
    <property type="evidence" value="ECO:0007669"/>
    <property type="project" value="TreeGrafter"/>
</dbReference>
<feature type="non-terminal residue" evidence="8">
    <location>
        <position position="541"/>
    </location>
</feature>
<keyword evidence="1" id="KW-0479">Metal-binding</keyword>
<dbReference type="GO" id="GO:0005525">
    <property type="term" value="F:GTP binding"/>
    <property type="evidence" value="ECO:0007669"/>
    <property type="project" value="UniProtKB-KW"/>
</dbReference>
<keyword evidence="2" id="KW-0547">Nucleotide-binding</keyword>
<feature type="compositionally biased region" description="Basic and acidic residues" evidence="5">
    <location>
        <begin position="1"/>
        <end position="10"/>
    </location>
</feature>
<dbReference type="InterPro" id="IPR036869">
    <property type="entry name" value="J_dom_sf"/>
</dbReference>
<organism evidence="8 9">
    <name type="scientific">Effrenium voratum</name>
    <dbReference type="NCBI Taxonomy" id="2562239"/>
    <lineage>
        <taxon>Eukaryota</taxon>
        <taxon>Sar</taxon>
        <taxon>Alveolata</taxon>
        <taxon>Dinophyceae</taxon>
        <taxon>Suessiales</taxon>
        <taxon>Symbiodiniaceae</taxon>
        <taxon>Effrenium</taxon>
    </lineage>
</organism>
<keyword evidence="3" id="KW-0460">Magnesium</keyword>
<feature type="region of interest" description="Disordered" evidence="5">
    <location>
        <begin position="1"/>
        <end position="46"/>
    </location>
</feature>
<dbReference type="Proteomes" id="UP001178507">
    <property type="component" value="Unassembled WGS sequence"/>
</dbReference>
<evidence type="ECO:0000259" key="6">
    <source>
        <dbReference type="PROSITE" id="PS50076"/>
    </source>
</evidence>
<feature type="domain" description="EngB-type G" evidence="7">
    <location>
        <begin position="289"/>
        <end position="476"/>
    </location>
</feature>
<dbReference type="InterPro" id="IPR001623">
    <property type="entry name" value="DnaJ_domain"/>
</dbReference>
<evidence type="ECO:0000313" key="8">
    <source>
        <dbReference type="EMBL" id="CAJ1377749.1"/>
    </source>
</evidence>
<dbReference type="Gene3D" id="3.40.50.300">
    <property type="entry name" value="P-loop containing nucleotide triphosphate hydrolases"/>
    <property type="match status" value="1"/>
</dbReference>
<proteinExistence type="predicted"/>
<dbReference type="InterPro" id="IPR052279">
    <property type="entry name" value="EngB_GTPase"/>
</dbReference>
<dbReference type="PROSITE" id="PS50076">
    <property type="entry name" value="DNAJ_2"/>
    <property type="match status" value="1"/>
</dbReference>
<dbReference type="SUPFAM" id="SSF52540">
    <property type="entry name" value="P-loop containing nucleoside triphosphate hydrolases"/>
    <property type="match status" value="1"/>
</dbReference>
<protein>
    <recommendedName>
        <fullName evidence="10">G domain-containing protein</fullName>
    </recommendedName>
</protein>
<reference evidence="8" key="1">
    <citation type="submission" date="2023-08" db="EMBL/GenBank/DDBJ databases">
        <authorList>
            <person name="Chen Y."/>
            <person name="Shah S."/>
            <person name="Dougan E. K."/>
            <person name="Thang M."/>
            <person name="Chan C."/>
        </authorList>
    </citation>
    <scope>NUCLEOTIDE SEQUENCE</scope>
</reference>
<dbReference type="Pfam" id="PF01926">
    <property type="entry name" value="MMR_HSR1"/>
    <property type="match status" value="1"/>
</dbReference>